<dbReference type="AlphaFoldDB" id="A0AAV5SG20"/>
<organism evidence="5 6">
    <name type="scientific">Pristionchus entomophagus</name>
    <dbReference type="NCBI Taxonomy" id="358040"/>
    <lineage>
        <taxon>Eukaryota</taxon>
        <taxon>Metazoa</taxon>
        <taxon>Ecdysozoa</taxon>
        <taxon>Nematoda</taxon>
        <taxon>Chromadorea</taxon>
        <taxon>Rhabditida</taxon>
        <taxon>Rhabditina</taxon>
        <taxon>Diplogasteromorpha</taxon>
        <taxon>Diplogasteroidea</taxon>
        <taxon>Neodiplogasteridae</taxon>
        <taxon>Pristionchus</taxon>
    </lineage>
</organism>
<dbReference type="GO" id="GO:0016020">
    <property type="term" value="C:membrane"/>
    <property type="evidence" value="ECO:0007669"/>
    <property type="project" value="InterPro"/>
</dbReference>
<evidence type="ECO:0000256" key="4">
    <source>
        <dbReference type="SAM" id="Phobius"/>
    </source>
</evidence>
<keyword evidence="3 4" id="KW-0472">Membrane</keyword>
<dbReference type="InterPro" id="IPR036640">
    <property type="entry name" value="ABC1_TM_sf"/>
</dbReference>
<comment type="caution">
    <text evidence="5">The sequence shown here is derived from an EMBL/GenBank/DDBJ whole genome shotgun (WGS) entry which is preliminary data.</text>
</comment>
<keyword evidence="6" id="KW-1185">Reference proteome</keyword>
<protein>
    <recommendedName>
        <fullName evidence="7">G protein-coupled receptor</fullName>
    </recommendedName>
</protein>
<dbReference type="GO" id="GO:0005524">
    <property type="term" value="F:ATP binding"/>
    <property type="evidence" value="ECO:0007669"/>
    <property type="project" value="InterPro"/>
</dbReference>
<dbReference type="SUPFAM" id="SSF90123">
    <property type="entry name" value="ABC transporter transmembrane region"/>
    <property type="match status" value="1"/>
</dbReference>
<proteinExistence type="predicted"/>
<evidence type="ECO:0008006" key="7">
    <source>
        <dbReference type="Google" id="ProtNLM"/>
    </source>
</evidence>
<reference evidence="5" key="1">
    <citation type="submission" date="2023-10" db="EMBL/GenBank/DDBJ databases">
        <title>Genome assembly of Pristionchus species.</title>
        <authorList>
            <person name="Yoshida K."/>
            <person name="Sommer R.J."/>
        </authorList>
    </citation>
    <scope>NUCLEOTIDE SEQUENCE</scope>
    <source>
        <strain evidence="5">RS0144</strain>
    </source>
</reference>
<sequence>YSTILKSGVPASVRVAFVSGLLEAVSLLLYSIFNNFGLWWATISYHNGRVSFPGDVMAVVFVSVASSSSFADLGPQLIALTKARVAAAKVYRTIDSADTASQTGKVDDGLLLDPSHADM</sequence>
<dbReference type="EMBL" id="BTSX01000001">
    <property type="protein sequence ID" value="GMS81814.1"/>
    <property type="molecule type" value="Genomic_DNA"/>
</dbReference>
<feature type="non-terminal residue" evidence="5">
    <location>
        <position position="1"/>
    </location>
</feature>
<keyword evidence="1 4" id="KW-0812">Transmembrane</keyword>
<evidence type="ECO:0000313" key="6">
    <source>
        <dbReference type="Proteomes" id="UP001432027"/>
    </source>
</evidence>
<feature type="non-terminal residue" evidence="5">
    <location>
        <position position="119"/>
    </location>
</feature>
<evidence type="ECO:0000256" key="2">
    <source>
        <dbReference type="ARBA" id="ARBA00022989"/>
    </source>
</evidence>
<feature type="transmembrane region" description="Helical" evidence="4">
    <location>
        <begin position="12"/>
        <end position="32"/>
    </location>
</feature>
<evidence type="ECO:0000256" key="3">
    <source>
        <dbReference type="ARBA" id="ARBA00023136"/>
    </source>
</evidence>
<dbReference type="Proteomes" id="UP001432027">
    <property type="component" value="Unassembled WGS sequence"/>
</dbReference>
<evidence type="ECO:0000313" key="5">
    <source>
        <dbReference type="EMBL" id="GMS81814.1"/>
    </source>
</evidence>
<name>A0AAV5SG20_9BILA</name>
<dbReference type="Gene3D" id="1.20.1560.10">
    <property type="entry name" value="ABC transporter type 1, transmembrane domain"/>
    <property type="match status" value="1"/>
</dbReference>
<gene>
    <name evidence="5" type="ORF">PENTCL1PPCAC_3989</name>
</gene>
<evidence type="ECO:0000256" key="1">
    <source>
        <dbReference type="ARBA" id="ARBA00022692"/>
    </source>
</evidence>
<keyword evidence="2 4" id="KW-1133">Transmembrane helix</keyword>
<accession>A0AAV5SG20</accession>
<feature type="transmembrane region" description="Helical" evidence="4">
    <location>
        <begin position="52"/>
        <end position="74"/>
    </location>
</feature>